<feature type="transmembrane region" description="Helical" evidence="1">
    <location>
        <begin position="27"/>
        <end position="54"/>
    </location>
</feature>
<proteinExistence type="predicted"/>
<keyword evidence="1" id="KW-0472">Membrane</keyword>
<reference evidence="4" key="2">
    <citation type="submission" date="2021-04" db="EMBL/GenBank/DDBJ databases">
        <authorList>
            <person name="Gilroy R."/>
        </authorList>
    </citation>
    <scope>NUCLEOTIDE SEQUENCE</scope>
    <source>
        <strain evidence="4">CHK32-1732</strain>
    </source>
</reference>
<feature type="domain" description="Cysteinyl-tRNA ligase anticodon binding" evidence="2">
    <location>
        <begin position="187"/>
        <end position="235"/>
    </location>
</feature>
<feature type="domain" description="YqeB PH" evidence="3">
    <location>
        <begin position="19"/>
        <end position="166"/>
    </location>
</feature>
<dbReference type="InterPro" id="IPR056411">
    <property type="entry name" value="CysS_C"/>
</dbReference>
<dbReference type="Pfam" id="PF23494">
    <property type="entry name" value="bPH_10"/>
    <property type="match status" value="1"/>
</dbReference>
<reference evidence="4" key="1">
    <citation type="journal article" date="2021" name="PeerJ">
        <title>Extensive microbial diversity within the chicken gut microbiome revealed by metagenomics and culture.</title>
        <authorList>
            <person name="Gilroy R."/>
            <person name="Ravi A."/>
            <person name="Getino M."/>
            <person name="Pursley I."/>
            <person name="Horton D.L."/>
            <person name="Alikhan N.F."/>
            <person name="Baker D."/>
            <person name="Gharbi K."/>
            <person name="Hall N."/>
            <person name="Watson M."/>
            <person name="Adriaenssens E.M."/>
            <person name="Foster-Nyarko E."/>
            <person name="Jarju S."/>
            <person name="Secka A."/>
            <person name="Antonio M."/>
            <person name="Oren A."/>
            <person name="Chaudhuri R.R."/>
            <person name="La Ragione R."/>
            <person name="Hildebrand F."/>
            <person name="Pallen M.J."/>
        </authorList>
    </citation>
    <scope>NUCLEOTIDE SEQUENCE</scope>
    <source>
        <strain evidence="4">CHK32-1732</strain>
    </source>
</reference>
<accession>A0A9D1RNY3</accession>
<organism evidence="4 5">
    <name type="scientific">Candidatus Corynebacterium avicola</name>
    <dbReference type="NCBI Taxonomy" id="2838527"/>
    <lineage>
        <taxon>Bacteria</taxon>
        <taxon>Bacillati</taxon>
        <taxon>Actinomycetota</taxon>
        <taxon>Actinomycetes</taxon>
        <taxon>Mycobacteriales</taxon>
        <taxon>Corynebacteriaceae</taxon>
        <taxon>Corynebacterium</taxon>
    </lineage>
</organism>
<evidence type="ECO:0000313" key="5">
    <source>
        <dbReference type="Proteomes" id="UP000824190"/>
    </source>
</evidence>
<evidence type="ECO:0000259" key="3">
    <source>
        <dbReference type="Pfam" id="PF23494"/>
    </source>
</evidence>
<evidence type="ECO:0000256" key="1">
    <source>
        <dbReference type="SAM" id="Phobius"/>
    </source>
</evidence>
<feature type="transmembrane region" description="Helical" evidence="1">
    <location>
        <begin position="66"/>
        <end position="90"/>
    </location>
</feature>
<evidence type="ECO:0000259" key="2">
    <source>
        <dbReference type="Pfam" id="PF23493"/>
    </source>
</evidence>
<sequence length="242" mass="25771">MSESITHDTTSGTPHSESTSVAIPGHFAPIFTVGGALIGLAAAFVVGPLVAWLLGIIGDAPGPLRLAAELPLVWAVPVLTIIGAVAGFLICASWTEDAGTIEVSDAGITRHLKDSDRFFARERITGVVASGKELVLLGDAAEIYRGASESEMIPGLRAALRAHGYPELLDTDPHEREFSAWVEGNGALSAEAEDQLRIRRRALTDKKVGEAEGAAEKLRTLGVMVRDRDGRQQVRVLDHLRP</sequence>
<dbReference type="Pfam" id="PF23493">
    <property type="entry name" value="CysS_C"/>
    <property type="match status" value="1"/>
</dbReference>
<evidence type="ECO:0000313" key="4">
    <source>
        <dbReference type="EMBL" id="HIW90548.1"/>
    </source>
</evidence>
<dbReference type="Proteomes" id="UP000824190">
    <property type="component" value="Unassembled WGS sequence"/>
</dbReference>
<dbReference type="AlphaFoldDB" id="A0A9D1RNY3"/>
<name>A0A9D1RNY3_9CORY</name>
<keyword evidence="1" id="KW-1133">Transmembrane helix</keyword>
<protein>
    <submittedName>
        <fullName evidence="4">Uncharacterized protein</fullName>
    </submittedName>
</protein>
<dbReference type="InterPro" id="IPR057798">
    <property type="entry name" value="PH_YqeB"/>
</dbReference>
<keyword evidence="1" id="KW-0812">Transmembrane</keyword>
<dbReference type="EMBL" id="DXGC01000022">
    <property type="protein sequence ID" value="HIW90548.1"/>
    <property type="molecule type" value="Genomic_DNA"/>
</dbReference>
<gene>
    <name evidence="4" type="ORF">H9870_02650</name>
</gene>
<comment type="caution">
    <text evidence="4">The sequence shown here is derived from an EMBL/GenBank/DDBJ whole genome shotgun (WGS) entry which is preliminary data.</text>
</comment>